<evidence type="ECO:0000256" key="1">
    <source>
        <dbReference type="ARBA" id="ARBA00000013"/>
    </source>
</evidence>
<organism evidence="22 23">
    <name type="scientific">Candidatus Blautia faecigallinarum</name>
    <dbReference type="NCBI Taxonomy" id="2838488"/>
    <lineage>
        <taxon>Bacteria</taxon>
        <taxon>Bacillati</taxon>
        <taxon>Bacillota</taxon>
        <taxon>Clostridia</taxon>
        <taxon>Lachnospirales</taxon>
        <taxon>Lachnospiraceae</taxon>
        <taxon>Blautia</taxon>
    </lineage>
</organism>
<comment type="catalytic activity">
    <reaction evidence="15 17 19">
        <text>(6S)-NADHX + ADP = AMP + phosphate + NADH + H(+)</text>
        <dbReference type="Rhea" id="RHEA:32223"/>
        <dbReference type="ChEBI" id="CHEBI:15378"/>
        <dbReference type="ChEBI" id="CHEBI:43474"/>
        <dbReference type="ChEBI" id="CHEBI:57945"/>
        <dbReference type="ChEBI" id="CHEBI:64074"/>
        <dbReference type="ChEBI" id="CHEBI:456215"/>
        <dbReference type="ChEBI" id="CHEBI:456216"/>
        <dbReference type="EC" id="4.2.1.136"/>
    </reaction>
</comment>
<keyword evidence="5 18" id="KW-0479">Metal-binding</keyword>
<dbReference type="InterPro" id="IPR036652">
    <property type="entry name" value="YjeF_N_dom_sf"/>
</dbReference>
<feature type="binding site" evidence="18">
    <location>
        <begin position="125"/>
        <end position="131"/>
    </location>
    <ligand>
        <name>(6S)-NADPHX</name>
        <dbReference type="ChEBI" id="CHEBI:64076"/>
    </ligand>
</feature>
<dbReference type="Proteomes" id="UP000824041">
    <property type="component" value="Unassembled WGS sequence"/>
</dbReference>
<dbReference type="HAMAP" id="MF_01966">
    <property type="entry name" value="NADHX_epimerase"/>
    <property type="match status" value="1"/>
</dbReference>
<keyword evidence="8 17" id="KW-0521">NADP</keyword>
<dbReference type="AlphaFoldDB" id="A0A9D2DSP6"/>
<comment type="similarity">
    <text evidence="17">Belongs to the NnrD/CARKD family.</text>
</comment>
<feature type="binding site" evidence="18">
    <location>
        <position position="136"/>
    </location>
    <ligand>
        <name>(6S)-NADPHX</name>
        <dbReference type="ChEBI" id="CHEBI:64076"/>
    </ligand>
</feature>
<gene>
    <name evidence="17" type="primary">nnrD</name>
    <name evidence="18" type="synonym">nnrE</name>
    <name evidence="22" type="ORF">IAA21_05555</name>
</gene>
<evidence type="ECO:0000256" key="17">
    <source>
        <dbReference type="HAMAP-Rule" id="MF_01965"/>
    </source>
</evidence>
<feature type="binding site" evidence="18">
    <location>
        <position position="157"/>
    </location>
    <ligand>
        <name>K(+)</name>
        <dbReference type="ChEBI" id="CHEBI:29103"/>
    </ligand>
</feature>
<dbReference type="PIRSF" id="PIRSF017184">
    <property type="entry name" value="Nnr"/>
    <property type="match status" value="1"/>
</dbReference>
<comment type="catalytic activity">
    <reaction evidence="16 17 19">
        <text>(6S)-NADPHX + ADP = AMP + phosphate + NADPH + H(+)</text>
        <dbReference type="Rhea" id="RHEA:32235"/>
        <dbReference type="ChEBI" id="CHEBI:15378"/>
        <dbReference type="ChEBI" id="CHEBI:43474"/>
        <dbReference type="ChEBI" id="CHEBI:57783"/>
        <dbReference type="ChEBI" id="CHEBI:64076"/>
        <dbReference type="ChEBI" id="CHEBI:456215"/>
        <dbReference type="ChEBI" id="CHEBI:456216"/>
        <dbReference type="EC" id="4.2.1.136"/>
    </reaction>
</comment>
<evidence type="ECO:0000256" key="8">
    <source>
        <dbReference type="ARBA" id="ARBA00022857"/>
    </source>
</evidence>
<name>A0A9D2DSP6_9FIRM</name>
<dbReference type="GO" id="GO:0005524">
    <property type="term" value="F:ATP binding"/>
    <property type="evidence" value="ECO:0007669"/>
    <property type="project" value="UniProtKB-UniRule"/>
</dbReference>
<evidence type="ECO:0000256" key="9">
    <source>
        <dbReference type="ARBA" id="ARBA00022958"/>
    </source>
</evidence>
<dbReference type="GO" id="GO:0052855">
    <property type="term" value="F:ADP-dependent NAD(P)H-hydrate dehydratase activity"/>
    <property type="evidence" value="ECO:0007669"/>
    <property type="project" value="UniProtKB-UniRule"/>
</dbReference>
<reference evidence="22" key="2">
    <citation type="submission" date="2021-04" db="EMBL/GenBank/DDBJ databases">
        <authorList>
            <person name="Gilroy R."/>
        </authorList>
    </citation>
    <scope>NUCLEOTIDE SEQUENCE</scope>
    <source>
        <strain evidence="22">14324</strain>
    </source>
</reference>
<feature type="binding site" evidence="18">
    <location>
        <position position="60"/>
    </location>
    <ligand>
        <name>K(+)</name>
        <dbReference type="ChEBI" id="CHEBI:29103"/>
    </ligand>
</feature>
<comment type="function">
    <text evidence="17">Catalyzes the dehydration of the S-form of NAD(P)HX at the expense of ADP, which is converted to AMP. Together with NAD(P)HX epimerase, which catalyzes the epimerization of the S- and R-forms, the enzyme allows the repair of both epimers of NAD(P)HX, a damaged form of NAD(P)H that is a result of enzymatic or heat-dependent hydration.</text>
</comment>
<feature type="domain" description="YjeF C-terminal" evidence="20">
    <location>
        <begin position="216"/>
        <end position="499"/>
    </location>
</feature>
<dbReference type="CDD" id="cd01171">
    <property type="entry name" value="YXKO-related"/>
    <property type="match status" value="1"/>
</dbReference>
<evidence type="ECO:0000256" key="13">
    <source>
        <dbReference type="ARBA" id="ARBA00023268"/>
    </source>
</evidence>
<feature type="binding site" evidence="17">
    <location>
        <position position="433"/>
    </location>
    <ligand>
        <name>(6S)-NADPHX</name>
        <dbReference type="ChEBI" id="CHEBI:64076"/>
    </ligand>
</feature>
<keyword evidence="9 18" id="KW-0630">Potassium</keyword>
<feature type="binding site" evidence="17">
    <location>
        <position position="432"/>
    </location>
    <ligand>
        <name>AMP</name>
        <dbReference type="ChEBI" id="CHEBI:456215"/>
    </ligand>
</feature>
<dbReference type="GO" id="GO:0046496">
    <property type="term" value="P:nicotinamide nucleotide metabolic process"/>
    <property type="evidence" value="ECO:0007669"/>
    <property type="project" value="UniProtKB-UniRule"/>
</dbReference>
<comment type="similarity">
    <text evidence="3 19">In the N-terminal section; belongs to the NnrE/AIBP family.</text>
</comment>
<evidence type="ECO:0000256" key="10">
    <source>
        <dbReference type="ARBA" id="ARBA00023027"/>
    </source>
</evidence>
<keyword evidence="13" id="KW-0511">Multifunctional enzyme</keyword>
<dbReference type="InterPro" id="IPR000631">
    <property type="entry name" value="CARKD"/>
</dbReference>
<evidence type="ECO:0000259" key="21">
    <source>
        <dbReference type="PROSITE" id="PS51385"/>
    </source>
</evidence>
<comment type="cofactor">
    <cofactor evidence="18 19">
        <name>K(+)</name>
        <dbReference type="ChEBI" id="CHEBI:29103"/>
    </cofactor>
    <text evidence="18 19">Binds 1 potassium ion per subunit.</text>
</comment>
<protein>
    <recommendedName>
        <fullName evidence="19">Bifunctional NAD(P)H-hydrate repair enzyme</fullName>
    </recommendedName>
    <alternativeName>
        <fullName evidence="19">Nicotinamide nucleotide repair protein</fullName>
    </alternativeName>
    <domain>
        <recommendedName>
            <fullName evidence="19">ADP-dependent (S)-NAD(P)H-hydrate dehydratase</fullName>
            <ecNumber evidence="19">4.2.1.136</ecNumber>
        </recommendedName>
        <alternativeName>
            <fullName evidence="19">ADP-dependent NAD(P)HX dehydratase</fullName>
        </alternativeName>
    </domain>
    <domain>
        <recommendedName>
            <fullName evidence="19">NAD(P)H-hydrate epimerase</fullName>
            <ecNumber evidence="19">5.1.99.6</ecNumber>
        </recommendedName>
    </domain>
</protein>
<comment type="function">
    <text evidence="18">Catalyzes the epimerization of the S- and R-forms of NAD(P)HX, a damaged form of NAD(P)H that is a result of enzymatic or heat-dependent hydration. This is a prerequisite for the S-specific NAD(P)H-hydrate dehydratase to allow the repair of both epimers of NAD(P)HX.</text>
</comment>
<evidence type="ECO:0000256" key="14">
    <source>
        <dbReference type="ARBA" id="ARBA00025153"/>
    </source>
</evidence>
<evidence type="ECO:0000256" key="7">
    <source>
        <dbReference type="ARBA" id="ARBA00022840"/>
    </source>
</evidence>
<feature type="binding site" evidence="18">
    <location>
        <begin position="59"/>
        <end position="63"/>
    </location>
    <ligand>
        <name>(6S)-NADPHX</name>
        <dbReference type="ChEBI" id="CHEBI:64076"/>
    </ligand>
</feature>
<proteinExistence type="inferred from homology"/>
<dbReference type="PROSITE" id="PS51385">
    <property type="entry name" value="YJEF_N"/>
    <property type="match status" value="1"/>
</dbReference>
<dbReference type="EMBL" id="DXBU01000077">
    <property type="protein sequence ID" value="HIZ22249.1"/>
    <property type="molecule type" value="Genomic_DNA"/>
</dbReference>
<dbReference type="Pfam" id="PF03853">
    <property type="entry name" value="YjeF_N"/>
    <property type="match status" value="1"/>
</dbReference>
<evidence type="ECO:0000313" key="22">
    <source>
        <dbReference type="EMBL" id="HIZ22249.1"/>
    </source>
</evidence>
<dbReference type="InterPro" id="IPR017953">
    <property type="entry name" value="Carbohydrate_kinase_pred_CS"/>
</dbReference>
<dbReference type="Gene3D" id="3.40.50.10260">
    <property type="entry name" value="YjeF N-terminal domain"/>
    <property type="match status" value="1"/>
</dbReference>
<evidence type="ECO:0000256" key="5">
    <source>
        <dbReference type="ARBA" id="ARBA00022723"/>
    </source>
</evidence>
<feature type="binding site" evidence="17">
    <location>
        <position position="366"/>
    </location>
    <ligand>
        <name>(6S)-NADPHX</name>
        <dbReference type="ChEBI" id="CHEBI:64076"/>
    </ligand>
</feature>
<dbReference type="PROSITE" id="PS01050">
    <property type="entry name" value="YJEF_C_2"/>
    <property type="match status" value="1"/>
</dbReference>
<dbReference type="InterPro" id="IPR004443">
    <property type="entry name" value="YjeF_N_dom"/>
</dbReference>
<keyword evidence="12 17" id="KW-0456">Lyase</keyword>
<comment type="subunit">
    <text evidence="17">Homotetramer.</text>
</comment>
<dbReference type="NCBIfam" id="TIGR00196">
    <property type="entry name" value="yjeF_cterm"/>
    <property type="match status" value="1"/>
</dbReference>
<comment type="cofactor">
    <cofactor evidence="17">
        <name>Mg(2+)</name>
        <dbReference type="ChEBI" id="CHEBI:18420"/>
    </cofactor>
</comment>
<dbReference type="NCBIfam" id="TIGR00197">
    <property type="entry name" value="yjeF_nterm"/>
    <property type="match status" value="1"/>
</dbReference>
<dbReference type="HAMAP" id="MF_01965">
    <property type="entry name" value="NADHX_dehydratase"/>
    <property type="match status" value="1"/>
</dbReference>
<keyword evidence="11 18" id="KW-0413">Isomerase</keyword>
<evidence type="ECO:0000256" key="19">
    <source>
        <dbReference type="PIRNR" id="PIRNR017184"/>
    </source>
</evidence>
<comment type="catalytic activity">
    <reaction evidence="2 18 19">
        <text>(6R)-NADPHX = (6S)-NADPHX</text>
        <dbReference type="Rhea" id="RHEA:32227"/>
        <dbReference type="ChEBI" id="CHEBI:64076"/>
        <dbReference type="ChEBI" id="CHEBI:64077"/>
        <dbReference type="EC" id="5.1.99.6"/>
    </reaction>
</comment>
<dbReference type="Pfam" id="PF01256">
    <property type="entry name" value="Carb_kinase"/>
    <property type="match status" value="1"/>
</dbReference>
<comment type="similarity">
    <text evidence="4 19">In the C-terminal section; belongs to the NnrD/CARKD family.</text>
</comment>
<accession>A0A9D2DSP6</accession>
<evidence type="ECO:0000259" key="20">
    <source>
        <dbReference type="PROSITE" id="PS51383"/>
    </source>
</evidence>
<dbReference type="Gene3D" id="3.40.1190.20">
    <property type="match status" value="1"/>
</dbReference>
<evidence type="ECO:0000256" key="12">
    <source>
        <dbReference type="ARBA" id="ARBA00023239"/>
    </source>
</evidence>
<feature type="binding site" evidence="18">
    <location>
        <position position="154"/>
    </location>
    <ligand>
        <name>(6S)-NADPHX</name>
        <dbReference type="ChEBI" id="CHEBI:64076"/>
    </ligand>
</feature>
<dbReference type="GO" id="GO:0052856">
    <property type="term" value="F:NAD(P)HX epimerase activity"/>
    <property type="evidence" value="ECO:0007669"/>
    <property type="project" value="UniProtKB-UniRule"/>
</dbReference>
<feature type="binding site" evidence="18">
    <location>
        <position position="121"/>
    </location>
    <ligand>
        <name>K(+)</name>
        <dbReference type="ChEBI" id="CHEBI:29103"/>
    </ligand>
</feature>
<dbReference type="EC" id="4.2.1.136" evidence="19"/>
<dbReference type="GO" id="GO:0110051">
    <property type="term" value="P:metabolite repair"/>
    <property type="evidence" value="ECO:0007669"/>
    <property type="project" value="TreeGrafter"/>
</dbReference>
<comment type="caution">
    <text evidence="22">The sequence shown here is derived from an EMBL/GenBank/DDBJ whole genome shotgun (WGS) entry which is preliminary data.</text>
</comment>
<comment type="function">
    <text evidence="14 19">Bifunctional enzyme that catalyzes the epimerization of the S- and R-forms of NAD(P)HX and the dehydration of the S-form of NAD(P)HX at the expense of ADP, which is converted to AMP. This allows the repair of both epimers of NAD(P)HX, a damaged form of NAD(P)H that is a result of enzymatic or heat-dependent hydration.</text>
</comment>
<comment type="similarity">
    <text evidence="18">Belongs to the NnrE/AIBP family.</text>
</comment>
<dbReference type="InterPro" id="IPR030677">
    <property type="entry name" value="Nnr"/>
</dbReference>
<feature type="binding site" evidence="17">
    <location>
        <position position="312"/>
    </location>
    <ligand>
        <name>(6S)-NADPHX</name>
        <dbReference type="ChEBI" id="CHEBI:64076"/>
    </ligand>
</feature>
<evidence type="ECO:0000256" key="16">
    <source>
        <dbReference type="ARBA" id="ARBA00049209"/>
    </source>
</evidence>
<keyword evidence="10 17" id="KW-0520">NAD</keyword>
<evidence type="ECO:0000256" key="15">
    <source>
        <dbReference type="ARBA" id="ARBA00048238"/>
    </source>
</evidence>
<sequence>MKEIVTCSEMKEWDRRTIQEMGIPSCVLMERAALKVVKKMEKKGFSPKEYVLVVCGSGNNGGDGIAVARLLHLKGIRTEVFLAGEEKRMTPDADLQRKIAVNYQVPFVNNPHWNEYTTIVDAIFGVGLQRDVEGKYYQLIRRMNEAHARKIAVDIPSGVNGDNGREMGIAFLADLTVTFAFRKRGLCFYPGRMYAGRIEVADIGIYSGKENQTWHLEKKDLGYLPKRIAFGNKGTFGKVLFIAGSEGMCGAAFLSGAAAFAAGAGMVKIQTVEENRIPLQTLLPEAIVSCSFNEEENEKALAWCDVIVIGPGLGMSGKSRERAQWFLSRGHSTGKPMILDADALNLLAVNPQWRQYLGENVIVTPHLGEMSRLCSKSIGEIQNTMAETAAEFSKETGAVCVLKDACTVVTDGKGNTYLNLSGNAGMGTAGSGDVLSGVLAAVCCMYLPYPDQTLDRGRQAALGVYLHGLAGDMAAEKLGMHGMTARDIVRMLPETLRKKIKGTLPVQDGGSYEGK</sequence>
<dbReference type="PANTHER" id="PTHR12592">
    <property type="entry name" value="ATP-DEPENDENT (S)-NAD(P)H-HYDRATE DEHYDRATASE FAMILY MEMBER"/>
    <property type="match status" value="1"/>
</dbReference>
<evidence type="ECO:0000256" key="18">
    <source>
        <dbReference type="HAMAP-Rule" id="MF_01966"/>
    </source>
</evidence>
<comment type="catalytic activity">
    <reaction evidence="1 18 19">
        <text>(6R)-NADHX = (6S)-NADHX</text>
        <dbReference type="Rhea" id="RHEA:32215"/>
        <dbReference type="ChEBI" id="CHEBI:64074"/>
        <dbReference type="ChEBI" id="CHEBI:64075"/>
        <dbReference type="EC" id="5.1.99.6"/>
    </reaction>
</comment>
<dbReference type="PANTHER" id="PTHR12592:SF0">
    <property type="entry name" value="ATP-DEPENDENT (S)-NAD(P)H-HYDRATE DEHYDRATASE"/>
    <property type="match status" value="1"/>
</dbReference>
<evidence type="ECO:0000256" key="4">
    <source>
        <dbReference type="ARBA" id="ARBA00009524"/>
    </source>
</evidence>
<dbReference type="SUPFAM" id="SSF64153">
    <property type="entry name" value="YjeF N-terminal domain-like"/>
    <property type="match status" value="1"/>
</dbReference>
<feature type="binding site" evidence="17">
    <location>
        <position position="251"/>
    </location>
    <ligand>
        <name>(6S)-NADPHX</name>
        <dbReference type="ChEBI" id="CHEBI:64076"/>
    </ligand>
</feature>
<keyword evidence="6 17" id="KW-0547">Nucleotide-binding</keyword>
<feature type="domain" description="YjeF N-terminal" evidence="21">
    <location>
        <begin position="10"/>
        <end position="211"/>
    </location>
</feature>
<dbReference type="PROSITE" id="PS51383">
    <property type="entry name" value="YJEF_C_3"/>
    <property type="match status" value="1"/>
</dbReference>
<evidence type="ECO:0000256" key="11">
    <source>
        <dbReference type="ARBA" id="ARBA00023235"/>
    </source>
</evidence>
<evidence type="ECO:0000256" key="6">
    <source>
        <dbReference type="ARBA" id="ARBA00022741"/>
    </source>
</evidence>
<keyword evidence="7 17" id="KW-0067">ATP-binding</keyword>
<dbReference type="EC" id="5.1.99.6" evidence="19"/>
<evidence type="ECO:0000256" key="3">
    <source>
        <dbReference type="ARBA" id="ARBA00006001"/>
    </source>
</evidence>
<evidence type="ECO:0000256" key="2">
    <source>
        <dbReference type="ARBA" id="ARBA00000909"/>
    </source>
</evidence>
<feature type="binding site" evidence="17">
    <location>
        <begin position="403"/>
        <end position="407"/>
    </location>
    <ligand>
        <name>AMP</name>
        <dbReference type="ChEBI" id="CHEBI:456215"/>
    </ligand>
</feature>
<dbReference type="InterPro" id="IPR029056">
    <property type="entry name" value="Ribokinase-like"/>
</dbReference>
<reference evidence="22" key="1">
    <citation type="journal article" date="2021" name="PeerJ">
        <title>Extensive microbial diversity within the chicken gut microbiome revealed by metagenomics and culture.</title>
        <authorList>
            <person name="Gilroy R."/>
            <person name="Ravi A."/>
            <person name="Getino M."/>
            <person name="Pursley I."/>
            <person name="Horton D.L."/>
            <person name="Alikhan N.F."/>
            <person name="Baker D."/>
            <person name="Gharbi K."/>
            <person name="Hall N."/>
            <person name="Watson M."/>
            <person name="Adriaenssens E.M."/>
            <person name="Foster-Nyarko E."/>
            <person name="Jarju S."/>
            <person name="Secka A."/>
            <person name="Antonio M."/>
            <person name="Oren A."/>
            <person name="Chaudhuri R.R."/>
            <person name="La Ragione R."/>
            <person name="Hildebrand F."/>
            <person name="Pallen M.J."/>
        </authorList>
    </citation>
    <scope>NUCLEOTIDE SEQUENCE</scope>
    <source>
        <strain evidence="22">14324</strain>
    </source>
</reference>
<dbReference type="GO" id="GO:0046872">
    <property type="term" value="F:metal ion binding"/>
    <property type="evidence" value="ECO:0007669"/>
    <property type="project" value="UniProtKB-UniRule"/>
</dbReference>
<evidence type="ECO:0000313" key="23">
    <source>
        <dbReference type="Proteomes" id="UP000824041"/>
    </source>
</evidence>
<dbReference type="SUPFAM" id="SSF53613">
    <property type="entry name" value="Ribokinase-like"/>
    <property type="match status" value="1"/>
</dbReference>